<dbReference type="Proteomes" id="UP001165960">
    <property type="component" value="Unassembled WGS sequence"/>
</dbReference>
<evidence type="ECO:0000313" key="2">
    <source>
        <dbReference type="Proteomes" id="UP001165960"/>
    </source>
</evidence>
<evidence type="ECO:0000313" key="1">
    <source>
        <dbReference type="EMBL" id="KAJ9090315.1"/>
    </source>
</evidence>
<dbReference type="EMBL" id="QTSX02000009">
    <property type="protein sequence ID" value="KAJ9090315.1"/>
    <property type="molecule type" value="Genomic_DNA"/>
</dbReference>
<proteinExistence type="predicted"/>
<reference evidence="1" key="1">
    <citation type="submission" date="2022-04" db="EMBL/GenBank/DDBJ databases">
        <title>Genome of the entomopathogenic fungus Entomophthora muscae.</title>
        <authorList>
            <person name="Elya C."/>
            <person name="Lovett B.R."/>
            <person name="Lee E."/>
            <person name="Macias A.M."/>
            <person name="Hajek A.E."/>
            <person name="De Bivort B.L."/>
            <person name="Kasson M.T."/>
            <person name="De Fine Licht H.H."/>
            <person name="Stajich J.E."/>
        </authorList>
    </citation>
    <scope>NUCLEOTIDE SEQUENCE</scope>
    <source>
        <strain evidence="1">Berkeley</strain>
    </source>
</reference>
<keyword evidence="2" id="KW-1185">Reference proteome</keyword>
<protein>
    <submittedName>
        <fullName evidence="1">Uncharacterized protein</fullName>
    </submittedName>
</protein>
<name>A0ACC2UUG6_9FUNG</name>
<organism evidence="1 2">
    <name type="scientific">Entomophthora muscae</name>
    <dbReference type="NCBI Taxonomy" id="34485"/>
    <lineage>
        <taxon>Eukaryota</taxon>
        <taxon>Fungi</taxon>
        <taxon>Fungi incertae sedis</taxon>
        <taxon>Zoopagomycota</taxon>
        <taxon>Entomophthoromycotina</taxon>
        <taxon>Entomophthoromycetes</taxon>
        <taxon>Entomophthorales</taxon>
        <taxon>Entomophthoraceae</taxon>
        <taxon>Entomophthora</taxon>
    </lineage>
</organism>
<sequence>MIFILPLTLSTGWTVAKDGNNVVYKRMHYFLELMRTHCGHHISSGLWPGDPKLISMLLPSRTKACPKFNEEEPVSFKDAKLNQSQRDAIKFCLSACHASLIYGPPSTGKTQTLVELVWQIVCTDKRVLVCGPSNTSVDNLLERISAHAVTCLRLGNPDRLKLHNLSQYLLDTKVKQIDSFCRIRKQMDRLRDEIALCKDSSLNYMKDELDHLRQELRNEEQKATKDIIDKHKVICSTLSGAGSRVLNGQLFDVLIIDEATQALEPECWIAISHAKSVVLVGDHHQLPPVILCPGSGLEVTLFQRLFETLPHISRMLNTQYRMHQKIVGFSSLQLYEDKLESFESVKNHLLNQLPCITNTLSTSSPLIFVNTAGKGLRESHGAKSKSNSGEVNLAIKHLQNLLKCGLDASSIAIISPYNAQVNLLRNELKEKYPNLEIGSVDGFQGREKEAVILSLVRSNANCQIGFLKHYRLKCCCHPRPPPPLHHCR</sequence>
<comment type="caution">
    <text evidence="1">The sequence shown here is derived from an EMBL/GenBank/DDBJ whole genome shotgun (WGS) entry which is preliminary data.</text>
</comment>
<gene>
    <name evidence="1" type="ORF">DSO57_1003842</name>
</gene>
<accession>A0ACC2UUG6</accession>